<organism evidence="2 3">
    <name type="scientific">Rudanella paleaurantiibacter</name>
    <dbReference type="NCBI Taxonomy" id="2614655"/>
    <lineage>
        <taxon>Bacteria</taxon>
        <taxon>Pseudomonadati</taxon>
        <taxon>Bacteroidota</taxon>
        <taxon>Cytophagia</taxon>
        <taxon>Cytophagales</taxon>
        <taxon>Cytophagaceae</taxon>
        <taxon>Rudanella</taxon>
    </lineage>
</organism>
<dbReference type="AlphaFoldDB" id="A0A7J5TZ99"/>
<feature type="domain" description="Sugar 3,4-ketoisomerase QdtA cupin" evidence="1">
    <location>
        <begin position="3"/>
        <end position="118"/>
    </location>
</feature>
<evidence type="ECO:0000259" key="1">
    <source>
        <dbReference type="Pfam" id="PF05523"/>
    </source>
</evidence>
<protein>
    <submittedName>
        <fullName evidence="2">WxcM-like domain-containing protein</fullName>
    </submittedName>
</protein>
<dbReference type="CDD" id="cd20292">
    <property type="entry name" value="cupin_QdtA-like"/>
    <property type="match status" value="1"/>
</dbReference>
<dbReference type="InterPro" id="IPR008894">
    <property type="entry name" value="QdtA_cupin_dom"/>
</dbReference>
<evidence type="ECO:0000313" key="2">
    <source>
        <dbReference type="EMBL" id="KAB7730381.1"/>
    </source>
</evidence>
<dbReference type="SUPFAM" id="SSF51182">
    <property type="entry name" value="RmlC-like cupins"/>
    <property type="match status" value="1"/>
</dbReference>
<dbReference type="Pfam" id="PF05523">
    <property type="entry name" value="FdtA"/>
    <property type="match status" value="1"/>
</dbReference>
<dbReference type="Proteomes" id="UP000488299">
    <property type="component" value="Unassembled WGS sequence"/>
</dbReference>
<keyword evidence="3" id="KW-1185">Reference proteome</keyword>
<gene>
    <name evidence="2" type="ORF">F5984_14615</name>
</gene>
<dbReference type="EMBL" id="WELI01000005">
    <property type="protein sequence ID" value="KAB7730381.1"/>
    <property type="molecule type" value="Genomic_DNA"/>
</dbReference>
<name>A0A7J5TZ99_9BACT</name>
<evidence type="ECO:0000313" key="3">
    <source>
        <dbReference type="Proteomes" id="UP000488299"/>
    </source>
</evidence>
<sequence length="130" mass="14619">MAKLHQLKTFSSEKGNLTILENVLPGTIQRVFYIYSAGNAQRAGHRHVKTWGALVCLAGSCRVYSHDGQVEKFHYLDSPDQCLVLEPQDWHLMDHFSDDAILLVVANQPYDQADYIAEPYPTSRFAAVPA</sequence>
<proteinExistence type="predicted"/>
<dbReference type="RefSeq" id="WP_152124969.1">
    <property type="nucleotide sequence ID" value="NZ_WELI01000005.1"/>
</dbReference>
<dbReference type="InterPro" id="IPR011051">
    <property type="entry name" value="RmlC_Cupin_sf"/>
</dbReference>
<accession>A0A7J5TZ99</accession>
<comment type="caution">
    <text evidence="2">The sequence shown here is derived from an EMBL/GenBank/DDBJ whole genome shotgun (WGS) entry which is preliminary data.</text>
</comment>
<dbReference type="InterPro" id="IPR014710">
    <property type="entry name" value="RmlC-like_jellyroll"/>
</dbReference>
<dbReference type="Gene3D" id="2.60.120.10">
    <property type="entry name" value="Jelly Rolls"/>
    <property type="match status" value="1"/>
</dbReference>
<reference evidence="2 3" key="1">
    <citation type="submission" date="2019-10" db="EMBL/GenBank/DDBJ databases">
        <title>Rudanella paleaurantiibacter sp. nov., isolated from sludge.</title>
        <authorList>
            <person name="Xu S.Q."/>
        </authorList>
    </citation>
    <scope>NUCLEOTIDE SEQUENCE [LARGE SCALE GENOMIC DNA]</scope>
    <source>
        <strain evidence="2 3">HX-22-17</strain>
    </source>
</reference>